<organism evidence="19 20">
    <name type="scientific">Pseudoscardovia suis</name>
    <dbReference type="NCBI Taxonomy" id="987063"/>
    <lineage>
        <taxon>Bacteria</taxon>
        <taxon>Bacillati</taxon>
        <taxon>Actinomycetota</taxon>
        <taxon>Actinomycetes</taxon>
        <taxon>Bifidobacteriales</taxon>
        <taxon>Bifidobacteriaceae</taxon>
        <taxon>Pseudoscardovia</taxon>
    </lineage>
</organism>
<keyword evidence="6" id="KW-0573">Peptidoglycan synthesis</keyword>
<evidence type="ECO:0000256" key="9">
    <source>
        <dbReference type="ARBA" id="ARBA00032370"/>
    </source>
</evidence>
<evidence type="ECO:0000256" key="12">
    <source>
        <dbReference type="ARBA" id="ARBA00041185"/>
    </source>
</evidence>
<comment type="function">
    <text evidence="16">Peptidoglycan polymerase that is essential for cell division.</text>
</comment>
<dbReference type="Proteomes" id="UP000216454">
    <property type="component" value="Unassembled WGS sequence"/>
</dbReference>
<keyword evidence="3" id="KW-0808">Transferase</keyword>
<comment type="caution">
    <text evidence="19">The sequence shown here is derived from an EMBL/GenBank/DDBJ whole genome shotgun (WGS) entry which is preliminary data.</text>
</comment>
<comment type="similarity">
    <text evidence="11">Belongs to the SEDS family. FtsW subfamily.</text>
</comment>
<evidence type="ECO:0000256" key="4">
    <source>
        <dbReference type="ARBA" id="ARBA00022692"/>
    </source>
</evidence>
<feature type="transmembrane region" description="Helical" evidence="18">
    <location>
        <begin position="436"/>
        <end position="457"/>
    </location>
</feature>
<feature type="transmembrane region" description="Helical" evidence="18">
    <location>
        <begin position="299"/>
        <end position="319"/>
    </location>
</feature>
<evidence type="ECO:0000256" key="1">
    <source>
        <dbReference type="ARBA" id="ARBA00004141"/>
    </source>
</evidence>
<evidence type="ECO:0000256" key="17">
    <source>
        <dbReference type="SAM" id="MobiDB-lite"/>
    </source>
</evidence>
<dbReference type="PANTHER" id="PTHR30474:SF2">
    <property type="entry name" value="PEPTIDOGLYCAN GLYCOSYLTRANSFERASE FTSW-RELATED"/>
    <property type="match status" value="1"/>
</dbReference>
<evidence type="ECO:0000256" key="7">
    <source>
        <dbReference type="ARBA" id="ARBA00022989"/>
    </source>
</evidence>
<evidence type="ECO:0000256" key="8">
    <source>
        <dbReference type="ARBA" id="ARBA00023136"/>
    </source>
</evidence>
<dbReference type="GO" id="GO:0015648">
    <property type="term" value="F:lipid-linked peptidoglycan transporter activity"/>
    <property type="evidence" value="ECO:0007669"/>
    <property type="project" value="TreeGrafter"/>
</dbReference>
<dbReference type="AlphaFoldDB" id="A0A261F1L2"/>
<name>A0A261F1L2_9BIFI</name>
<evidence type="ECO:0000256" key="16">
    <source>
        <dbReference type="ARBA" id="ARBA00049966"/>
    </source>
</evidence>
<feature type="transmembrane region" description="Helical" evidence="18">
    <location>
        <begin position="469"/>
        <end position="490"/>
    </location>
</feature>
<keyword evidence="20" id="KW-1185">Reference proteome</keyword>
<feature type="transmembrane region" description="Helical" evidence="18">
    <location>
        <begin position="325"/>
        <end position="342"/>
    </location>
</feature>
<evidence type="ECO:0000256" key="5">
    <source>
        <dbReference type="ARBA" id="ARBA00022960"/>
    </source>
</evidence>
<feature type="transmembrane region" description="Helical" evidence="18">
    <location>
        <begin position="261"/>
        <end position="287"/>
    </location>
</feature>
<comment type="catalytic activity">
    <reaction evidence="15">
        <text>[GlcNAc-(1-&gt;4)-Mur2Ac(oyl-L-Ala-gamma-D-Glu-L-Lys-D-Ala-D-Ala)](n)-di-trans,octa-cis-undecaprenyl diphosphate + beta-D-GlcNAc-(1-&gt;4)-Mur2Ac(oyl-L-Ala-gamma-D-Glu-L-Lys-D-Ala-D-Ala)-di-trans,octa-cis-undecaprenyl diphosphate = [GlcNAc-(1-&gt;4)-Mur2Ac(oyl-L-Ala-gamma-D-Glu-L-Lys-D-Ala-D-Ala)](n+1)-di-trans,octa-cis-undecaprenyl diphosphate + di-trans,octa-cis-undecaprenyl diphosphate + H(+)</text>
        <dbReference type="Rhea" id="RHEA:23708"/>
        <dbReference type="Rhea" id="RHEA-COMP:9602"/>
        <dbReference type="Rhea" id="RHEA-COMP:9603"/>
        <dbReference type="ChEBI" id="CHEBI:15378"/>
        <dbReference type="ChEBI" id="CHEBI:58405"/>
        <dbReference type="ChEBI" id="CHEBI:60033"/>
        <dbReference type="ChEBI" id="CHEBI:78435"/>
        <dbReference type="EC" id="2.4.99.28"/>
    </reaction>
</comment>
<dbReference type="InterPro" id="IPR001182">
    <property type="entry name" value="FtsW/RodA"/>
</dbReference>
<dbReference type="GO" id="GO:0008955">
    <property type="term" value="F:peptidoglycan glycosyltransferase activity"/>
    <property type="evidence" value="ECO:0007669"/>
    <property type="project" value="UniProtKB-EC"/>
</dbReference>
<dbReference type="Pfam" id="PF01098">
    <property type="entry name" value="FTSW_RODA_SPOVE"/>
    <property type="match status" value="1"/>
</dbReference>
<dbReference type="GO" id="GO:0032153">
    <property type="term" value="C:cell division site"/>
    <property type="evidence" value="ECO:0007669"/>
    <property type="project" value="TreeGrafter"/>
</dbReference>
<sequence>MARDVRDDSQGADHAPRRTVNSRGGRDDEADQRRRAPQFGSPEYDRMRRGLADDTPASAPRRKRRLDDRDHRVAKRSSPRPRVRVADRTDAVEDASGSSVNLRGDAAQRSTYKPDADPSASWMRRAQCVVRHSFDNVDDAQTPAISTSHYTGWRFLLNPVYCYFGFVASAVALTLLGLVMVYSSSSVELVTAGESPIAAVLEQLKFIALGLLLMVLFMINFHGRHIKNGHRVVVLFFAAIAVLSQLGLMIFGVEYQGNKSWLAIAGVQFQPAELLKLALCTVLPLFVFNAQRSRDRSNLINWLVPLVASFAVIGFVFWVSRDMGTCLILITIVLGVLIAGGIPGKMIKVGAVAIVVLGTFALFLNTSRISRIKMLFQGCTASDADLQGNCYQVIHGIYALSTGGIGGVGLGNSYEKWNYLPEAESDFIFAVIGEELGFVGALFVILLFALMGWCLVIMALNHPHVVGSLTLIAVFFWIIPQAVINIAVVVEMFPVTGLPLPFLSSGGSSLICCMGACGVVCYEARRIPAIRNVTSR</sequence>
<feature type="transmembrane region" description="Helical" evidence="18">
    <location>
        <begin position="349"/>
        <end position="366"/>
    </location>
</feature>
<dbReference type="GO" id="GO:0009252">
    <property type="term" value="P:peptidoglycan biosynthetic process"/>
    <property type="evidence" value="ECO:0007669"/>
    <property type="project" value="UniProtKB-KW"/>
</dbReference>
<evidence type="ECO:0000256" key="14">
    <source>
        <dbReference type="ARBA" id="ARBA00044770"/>
    </source>
</evidence>
<comment type="subcellular location">
    <subcellularLocation>
        <location evidence="1">Membrane</location>
        <topology evidence="1">Multi-pass membrane protein</topology>
    </subcellularLocation>
</comment>
<evidence type="ECO:0000256" key="2">
    <source>
        <dbReference type="ARBA" id="ARBA00022676"/>
    </source>
</evidence>
<evidence type="ECO:0000256" key="6">
    <source>
        <dbReference type="ARBA" id="ARBA00022984"/>
    </source>
</evidence>
<feature type="region of interest" description="Disordered" evidence="17">
    <location>
        <begin position="1"/>
        <end position="118"/>
    </location>
</feature>
<evidence type="ECO:0000256" key="3">
    <source>
        <dbReference type="ARBA" id="ARBA00022679"/>
    </source>
</evidence>
<feature type="transmembrane region" description="Helical" evidence="18">
    <location>
        <begin position="502"/>
        <end position="522"/>
    </location>
</feature>
<dbReference type="PANTHER" id="PTHR30474">
    <property type="entry name" value="CELL CYCLE PROTEIN"/>
    <property type="match status" value="1"/>
</dbReference>
<proteinExistence type="inferred from homology"/>
<dbReference type="EC" id="2.4.99.28" evidence="14"/>
<keyword evidence="8 18" id="KW-0472">Membrane</keyword>
<dbReference type="GO" id="GO:0051301">
    <property type="term" value="P:cell division"/>
    <property type="evidence" value="ECO:0007669"/>
    <property type="project" value="UniProtKB-KW"/>
</dbReference>
<evidence type="ECO:0000256" key="15">
    <source>
        <dbReference type="ARBA" id="ARBA00049902"/>
    </source>
</evidence>
<dbReference type="GO" id="GO:0008360">
    <property type="term" value="P:regulation of cell shape"/>
    <property type="evidence" value="ECO:0007669"/>
    <property type="project" value="UniProtKB-KW"/>
</dbReference>
<evidence type="ECO:0000313" key="20">
    <source>
        <dbReference type="Proteomes" id="UP000216454"/>
    </source>
</evidence>
<dbReference type="OrthoDB" id="9768187at2"/>
<evidence type="ECO:0000256" key="18">
    <source>
        <dbReference type="SAM" id="Phobius"/>
    </source>
</evidence>
<evidence type="ECO:0000313" key="19">
    <source>
        <dbReference type="EMBL" id="OZG52816.1"/>
    </source>
</evidence>
<keyword evidence="7 18" id="KW-1133">Transmembrane helix</keyword>
<accession>A0A261F1L2</accession>
<dbReference type="EMBL" id="MWWQ01000005">
    <property type="protein sequence ID" value="OZG52816.1"/>
    <property type="molecule type" value="Genomic_DNA"/>
</dbReference>
<feature type="compositionally biased region" description="Basic and acidic residues" evidence="17">
    <location>
        <begin position="24"/>
        <end position="34"/>
    </location>
</feature>
<keyword evidence="19" id="KW-0132">Cell division</keyword>
<feature type="transmembrane region" description="Helical" evidence="18">
    <location>
        <begin position="160"/>
        <end position="183"/>
    </location>
</feature>
<feature type="compositionally biased region" description="Basic residues" evidence="17">
    <location>
        <begin position="72"/>
        <end position="83"/>
    </location>
</feature>
<protein>
    <recommendedName>
        <fullName evidence="12">Probable peptidoglycan glycosyltransferase FtsW</fullName>
        <ecNumber evidence="14">2.4.99.28</ecNumber>
    </recommendedName>
    <alternativeName>
        <fullName evidence="13">Cell division protein FtsW</fullName>
    </alternativeName>
    <alternativeName>
        <fullName evidence="10">Cell wall polymerase</fullName>
    </alternativeName>
    <alternativeName>
        <fullName evidence="9">Peptidoglycan polymerase</fullName>
    </alternativeName>
</protein>
<keyword evidence="2" id="KW-0328">Glycosyltransferase</keyword>
<evidence type="ECO:0000256" key="13">
    <source>
        <dbReference type="ARBA" id="ARBA00041418"/>
    </source>
</evidence>
<dbReference type="RefSeq" id="WP_094690757.1">
    <property type="nucleotide sequence ID" value="NZ_MWWQ01000005.1"/>
</dbReference>
<dbReference type="GO" id="GO:0005886">
    <property type="term" value="C:plasma membrane"/>
    <property type="evidence" value="ECO:0007669"/>
    <property type="project" value="TreeGrafter"/>
</dbReference>
<keyword evidence="19" id="KW-0131">Cell cycle</keyword>
<gene>
    <name evidence="19" type="ORF">PSSU_0434</name>
</gene>
<feature type="compositionally biased region" description="Basic and acidic residues" evidence="17">
    <location>
        <begin position="43"/>
        <end position="52"/>
    </location>
</feature>
<feature type="transmembrane region" description="Helical" evidence="18">
    <location>
        <begin position="233"/>
        <end position="255"/>
    </location>
</feature>
<feature type="compositionally biased region" description="Basic and acidic residues" evidence="17">
    <location>
        <begin position="1"/>
        <end position="16"/>
    </location>
</feature>
<reference evidence="19 20" key="1">
    <citation type="journal article" date="2017" name="BMC Genomics">
        <title>Comparative genomic and phylogenomic analyses of the Bifidobacteriaceae family.</title>
        <authorList>
            <person name="Lugli G.A."/>
            <person name="Milani C."/>
            <person name="Turroni F."/>
            <person name="Duranti S."/>
            <person name="Mancabelli L."/>
            <person name="Mangifesta M."/>
            <person name="Ferrario C."/>
            <person name="Modesto M."/>
            <person name="Mattarelli P."/>
            <person name="Jiri K."/>
            <person name="van Sinderen D."/>
            <person name="Ventura M."/>
        </authorList>
    </citation>
    <scope>NUCLEOTIDE SEQUENCE [LARGE SCALE GENOMIC DNA]</scope>
    <source>
        <strain evidence="19 20">DSM 24744</strain>
    </source>
</reference>
<keyword evidence="4 18" id="KW-0812">Transmembrane</keyword>
<evidence type="ECO:0000256" key="10">
    <source>
        <dbReference type="ARBA" id="ARBA00033270"/>
    </source>
</evidence>
<feature type="transmembrane region" description="Helical" evidence="18">
    <location>
        <begin position="203"/>
        <end position="221"/>
    </location>
</feature>
<evidence type="ECO:0000256" key="11">
    <source>
        <dbReference type="ARBA" id="ARBA00038053"/>
    </source>
</evidence>
<keyword evidence="5" id="KW-0133">Cell shape</keyword>